<dbReference type="PROSITE" id="PS50082">
    <property type="entry name" value="WD_REPEATS_2"/>
    <property type="match status" value="1"/>
</dbReference>
<dbReference type="ExpressionAtlas" id="A0A1D6NE83">
    <property type="expression patterns" value="baseline and differential"/>
</dbReference>
<dbReference type="Gene3D" id="2.130.10.10">
    <property type="entry name" value="YVTN repeat-like/Quinoprotein amine dehydrogenase"/>
    <property type="match status" value="1"/>
</dbReference>
<protein>
    <submittedName>
        <fullName evidence="7">WD-repeat protein RBAP2</fullName>
    </submittedName>
</protein>
<evidence type="ECO:0000256" key="4">
    <source>
        <dbReference type="ARBA" id="ARBA00022853"/>
    </source>
</evidence>
<evidence type="ECO:0000259" key="6">
    <source>
        <dbReference type="Pfam" id="PF12265"/>
    </source>
</evidence>
<dbReference type="InterPro" id="IPR036322">
    <property type="entry name" value="WD40_repeat_dom_sf"/>
</dbReference>
<evidence type="ECO:0000256" key="1">
    <source>
        <dbReference type="ARBA" id="ARBA00009341"/>
    </source>
</evidence>
<feature type="compositionally biased region" description="Basic and acidic residues" evidence="5">
    <location>
        <begin position="10"/>
        <end position="19"/>
    </location>
</feature>
<feature type="region of interest" description="Disordered" evidence="5">
    <location>
        <begin position="252"/>
        <end position="283"/>
    </location>
</feature>
<dbReference type="SMART" id="SM00320">
    <property type="entry name" value="WD40"/>
    <property type="match status" value="4"/>
</dbReference>
<evidence type="ECO:0000256" key="3">
    <source>
        <dbReference type="ARBA" id="ARBA00022737"/>
    </source>
</evidence>
<feature type="compositionally biased region" description="Low complexity" evidence="5">
    <location>
        <begin position="252"/>
        <end position="269"/>
    </location>
</feature>
<dbReference type="AlphaFoldDB" id="A0A1D6NE83"/>
<accession>A0A1D6NE83</accession>
<keyword evidence="3" id="KW-0677">Repeat</keyword>
<gene>
    <name evidence="7" type="ORF">ZEAMMB73_Zm00001d043682</name>
</gene>
<dbReference type="PANTHER" id="PTHR22850">
    <property type="entry name" value="WD40 REPEAT FAMILY"/>
    <property type="match status" value="1"/>
</dbReference>
<dbReference type="Pfam" id="PF12265">
    <property type="entry name" value="CAF1C_H4-bd"/>
    <property type="match status" value="1"/>
</dbReference>
<feature type="domain" description="Histone-binding protein RBBP4-like N-terminal" evidence="6">
    <location>
        <begin position="51"/>
        <end position="129"/>
    </location>
</feature>
<dbReference type="InterPro" id="IPR050459">
    <property type="entry name" value="WD_repeat_RBAP46/RBAP48/MSI1"/>
</dbReference>
<reference evidence="7" key="1">
    <citation type="submission" date="2015-12" db="EMBL/GenBank/DDBJ databases">
        <title>Update maize B73 reference genome by single molecule sequencing technologies.</title>
        <authorList>
            <consortium name="Maize Genome Sequencing Project"/>
            <person name="Ware D."/>
        </authorList>
    </citation>
    <scope>NUCLEOTIDE SEQUENCE [LARGE SCALE GENOMIC DNA]</scope>
    <source>
        <tissue evidence="7">Seedling</tissue>
    </source>
</reference>
<dbReference type="EMBL" id="CM007649">
    <property type="protein sequence ID" value="ONM38803.1"/>
    <property type="molecule type" value="Genomic_DNA"/>
</dbReference>
<comment type="similarity">
    <text evidence="1">Belongs to the WD repeat RBAP46/RBAP48/MSI1 family.</text>
</comment>
<proteinExistence type="inferred from homology"/>
<dbReference type="SUPFAM" id="SSF50978">
    <property type="entry name" value="WD40 repeat-like"/>
    <property type="match status" value="1"/>
</dbReference>
<dbReference type="InterPro" id="IPR001680">
    <property type="entry name" value="WD40_rpt"/>
</dbReference>
<evidence type="ECO:0000256" key="2">
    <source>
        <dbReference type="ARBA" id="ARBA00022574"/>
    </source>
</evidence>
<evidence type="ECO:0000256" key="5">
    <source>
        <dbReference type="SAM" id="MobiDB-lite"/>
    </source>
</evidence>
<name>A0A1D6NE83_MAIZE</name>
<dbReference type="GO" id="GO:0006325">
    <property type="term" value="P:chromatin organization"/>
    <property type="evidence" value="ECO:0007669"/>
    <property type="project" value="UniProtKB-KW"/>
</dbReference>
<keyword evidence="4" id="KW-0156">Chromatin regulator</keyword>
<keyword evidence="2" id="KW-0853">WD repeat</keyword>
<sequence length="497" mass="55457">MLSSPCSQSGHRDCLRRPEQAASVQVRSSRRRRPSVSEMKERGGSRAAVDERYAQWKSLIPVLYDWFANHNLVWPSLSCRWGPQFEKATYKNRQRLYLSEQASASASIYYFISTDGSVPNTLVIANCEVVKPRVAAAEHISQFNEEARSPFVKKYKTIVHPGEVNRIRELPQNSKIIATHTDSPDVLVWDVEAQPNRHAVLGASESRPDLILTGHQENAEFALAMCPAEPYVLSGGKDKFVVLWSIQDHISALGDSSSSPGASGSKQSGKIANEKESPKVDPRGIFHGHDSTVEDVQFCPSSAQEFCSVGDDACLILWDARTGTDPAVKVTFFCSTSNWIKYDFGQILPITLSECGIVAIWVREELVLQFTNLRAIKLLFFVFRHWSPDRASVFGSSAEDGFLNVWDHEKVGKKKNSNVPAGLFFQHAGHRDKIVDFHWNSSDPWTIVSVSDDGESTGGGGTLQIWRMSDLIYRPEDEVLTELENFKAHLASCAPRN</sequence>
<evidence type="ECO:0000313" key="7">
    <source>
        <dbReference type="EMBL" id="ONM38803.1"/>
    </source>
</evidence>
<organism evidence="7">
    <name type="scientific">Zea mays</name>
    <name type="common">Maize</name>
    <dbReference type="NCBI Taxonomy" id="4577"/>
    <lineage>
        <taxon>Eukaryota</taxon>
        <taxon>Viridiplantae</taxon>
        <taxon>Streptophyta</taxon>
        <taxon>Embryophyta</taxon>
        <taxon>Tracheophyta</taxon>
        <taxon>Spermatophyta</taxon>
        <taxon>Magnoliopsida</taxon>
        <taxon>Liliopsida</taxon>
        <taxon>Poales</taxon>
        <taxon>Poaceae</taxon>
        <taxon>PACMAD clade</taxon>
        <taxon>Panicoideae</taxon>
        <taxon>Andropogonodae</taxon>
        <taxon>Andropogoneae</taxon>
        <taxon>Tripsacinae</taxon>
        <taxon>Zea</taxon>
    </lineage>
</organism>
<dbReference type="InterPro" id="IPR022052">
    <property type="entry name" value="Histone-bd_RBBP4-like_N"/>
</dbReference>
<feature type="region of interest" description="Disordered" evidence="5">
    <location>
        <begin position="1"/>
        <end position="44"/>
    </location>
</feature>
<dbReference type="InterPro" id="IPR015943">
    <property type="entry name" value="WD40/YVTN_repeat-like_dom_sf"/>
</dbReference>
<dbReference type="Pfam" id="PF00400">
    <property type="entry name" value="WD40"/>
    <property type="match status" value="2"/>
</dbReference>
<feature type="compositionally biased region" description="Basic and acidic residues" evidence="5">
    <location>
        <begin position="272"/>
        <end position="283"/>
    </location>
</feature>